<dbReference type="InterPro" id="IPR043167">
    <property type="entry name" value="LpxI_C_sf"/>
</dbReference>
<dbReference type="Gene3D" id="3.40.140.80">
    <property type="match status" value="1"/>
</dbReference>
<dbReference type="Pfam" id="PF17930">
    <property type="entry name" value="LpxI_N"/>
    <property type="match status" value="1"/>
</dbReference>
<dbReference type="InterPro" id="IPR010415">
    <property type="entry name" value="LpxI_C"/>
</dbReference>
<organism evidence="3 4">
    <name type="scientific">Aureimonas flava</name>
    <dbReference type="NCBI Taxonomy" id="2320271"/>
    <lineage>
        <taxon>Bacteria</taxon>
        <taxon>Pseudomonadati</taxon>
        <taxon>Pseudomonadota</taxon>
        <taxon>Alphaproteobacteria</taxon>
        <taxon>Hyphomicrobiales</taxon>
        <taxon>Aurantimonadaceae</taxon>
        <taxon>Aureimonas</taxon>
    </lineage>
</organism>
<evidence type="ECO:0000313" key="3">
    <source>
        <dbReference type="EMBL" id="RIY01573.1"/>
    </source>
</evidence>
<keyword evidence="4" id="KW-1185">Reference proteome</keyword>
<protein>
    <submittedName>
        <fullName evidence="3">DUF1009 domain-containing protein</fullName>
    </submittedName>
</protein>
<dbReference type="Pfam" id="PF06230">
    <property type="entry name" value="LpxI_C"/>
    <property type="match status" value="1"/>
</dbReference>
<comment type="caution">
    <text evidence="3">The sequence shown here is derived from an EMBL/GenBank/DDBJ whole genome shotgun (WGS) entry which is preliminary data.</text>
</comment>
<dbReference type="Proteomes" id="UP000265750">
    <property type="component" value="Unassembled WGS sequence"/>
</dbReference>
<dbReference type="InterPro" id="IPR041255">
    <property type="entry name" value="LpxI_N"/>
</dbReference>
<gene>
    <name evidence="3" type="ORF">D3218_09535</name>
</gene>
<sequence>MSRADTERTGEALGIIAGGGVLPRLVAEAARADGQLPFVVAIADGIRSDWTPYESVKLPWSRTGDVFPILARRGIRRVVFCGTISVRPDYRSMIPSPRTLMMLPEILRMVRGGDDSLLRAVAGVFERRGIGVVAVHSVLHDVLTPAGSLTRRAPDKRDDLALRRAAHAAGEIGRLDVGQAVVASPDRVIALEGIEGTQAMLERVGALRAAGRIGRSEPCVLFKAFKPQQDERFDLPSIGRETIRQANAAGLRGIGLSAGRSLILEAGAVVEEADAAGMFVIGTSKTAEAEAP</sequence>
<dbReference type="PANTHER" id="PTHR39962:SF1">
    <property type="entry name" value="LPXI FAMILY PROTEIN"/>
    <property type="match status" value="1"/>
</dbReference>
<evidence type="ECO:0000259" key="1">
    <source>
        <dbReference type="Pfam" id="PF06230"/>
    </source>
</evidence>
<dbReference type="AlphaFoldDB" id="A0A3A1WNY4"/>
<dbReference type="RefSeq" id="WP_119539815.1">
    <property type="nucleotide sequence ID" value="NZ_QYRN01000004.1"/>
</dbReference>
<dbReference type="Gene3D" id="3.40.50.20">
    <property type="match status" value="1"/>
</dbReference>
<dbReference type="EMBL" id="QYRN01000004">
    <property type="protein sequence ID" value="RIY01573.1"/>
    <property type="molecule type" value="Genomic_DNA"/>
</dbReference>
<reference evidence="4" key="1">
    <citation type="submission" date="2018-09" db="EMBL/GenBank/DDBJ databases">
        <authorList>
            <person name="Tuo L."/>
        </authorList>
    </citation>
    <scope>NUCLEOTIDE SEQUENCE [LARGE SCALE GENOMIC DNA]</scope>
    <source>
        <strain evidence="4">M2BS4Y-1</strain>
    </source>
</reference>
<dbReference type="InterPro" id="IPR053174">
    <property type="entry name" value="LpxI"/>
</dbReference>
<name>A0A3A1WNY4_9HYPH</name>
<proteinExistence type="predicted"/>
<dbReference type="PANTHER" id="PTHR39962">
    <property type="entry name" value="BLL4848 PROTEIN"/>
    <property type="match status" value="1"/>
</dbReference>
<feature type="domain" description="LpxI C-terminal" evidence="1">
    <location>
        <begin position="145"/>
        <end position="281"/>
    </location>
</feature>
<dbReference type="OrthoDB" id="9789836at2"/>
<evidence type="ECO:0000259" key="2">
    <source>
        <dbReference type="Pfam" id="PF17930"/>
    </source>
</evidence>
<feature type="domain" description="LpxI N-terminal" evidence="2">
    <location>
        <begin position="13"/>
        <end position="141"/>
    </location>
</feature>
<accession>A0A3A1WNY4</accession>
<evidence type="ECO:0000313" key="4">
    <source>
        <dbReference type="Proteomes" id="UP000265750"/>
    </source>
</evidence>